<dbReference type="Gene3D" id="3.80.10.10">
    <property type="entry name" value="Ribonuclease Inhibitor"/>
    <property type="match status" value="1"/>
</dbReference>
<dbReference type="AlphaFoldDB" id="A0A9P6N1G1"/>
<protein>
    <recommendedName>
        <fullName evidence="3">F-box domain-containing protein</fullName>
    </recommendedName>
</protein>
<dbReference type="InterPro" id="IPR032675">
    <property type="entry name" value="LRR_dom_sf"/>
</dbReference>
<sequence length="538" mass="61963">MSLFIFDIPHLVDGVAQYISTHDLTQCVLVSQQWFSWFTPTLWRTINTRNADNEQVQSALERHRGYVRYIVTCDTYKCFPSNTTIIPLFPNLRSLDYTSRGQSCDKANIWRYLSTERSLNKLKLRFDNVLQNNARILSGILASQPKLRQLDLTLNKSCDPMFIPKLFQACKNCHSLSLVLRGVKDPEIGNGEESEEAYRVVKDAMEQLDHMQLWELTIRLSSTFQWRAILAQLLRCCPQLERFALRDLCDIYTLQQVIKIFQDDTCPKLKHLCLKGVVWYEEEEDAADNVIRAFGFRQGCNRIGGGSDKTRASKSGLESYEALNLVRFTQQSARALGEFHADTLTALELKFSFSVQFPVFAEVMSCLPNLLVLKATIWLGSASGLSDIPDIETALQSTWLCSGLKTIQLCAMYKHQYYKARTSSLVDRGTAYLFEQIGRQLGLQEWTLESNVNLRCMKEGYLSKLTRLKRLRCFGLYVGLDFPLGEDEAEWMVLNWPRLVQVKCKFEDPWGDGFMSPRGLYNEFKLALQTRRPWIQID</sequence>
<organism evidence="1 2">
    <name type="scientific">Entomortierella chlamydospora</name>
    <dbReference type="NCBI Taxonomy" id="101097"/>
    <lineage>
        <taxon>Eukaryota</taxon>
        <taxon>Fungi</taxon>
        <taxon>Fungi incertae sedis</taxon>
        <taxon>Mucoromycota</taxon>
        <taxon>Mortierellomycotina</taxon>
        <taxon>Mortierellomycetes</taxon>
        <taxon>Mortierellales</taxon>
        <taxon>Mortierellaceae</taxon>
        <taxon>Entomortierella</taxon>
    </lineage>
</organism>
<dbReference type="OrthoDB" id="2336381at2759"/>
<evidence type="ECO:0000313" key="2">
    <source>
        <dbReference type="Proteomes" id="UP000703661"/>
    </source>
</evidence>
<evidence type="ECO:0000313" key="1">
    <source>
        <dbReference type="EMBL" id="KAG0020332.1"/>
    </source>
</evidence>
<dbReference type="Proteomes" id="UP000703661">
    <property type="component" value="Unassembled WGS sequence"/>
</dbReference>
<dbReference type="SUPFAM" id="SSF52047">
    <property type="entry name" value="RNI-like"/>
    <property type="match status" value="1"/>
</dbReference>
<proteinExistence type="predicted"/>
<gene>
    <name evidence="1" type="ORF">BGZ80_004384</name>
</gene>
<keyword evidence="2" id="KW-1185">Reference proteome</keyword>
<dbReference type="EMBL" id="JAAAID010000224">
    <property type="protein sequence ID" value="KAG0020332.1"/>
    <property type="molecule type" value="Genomic_DNA"/>
</dbReference>
<evidence type="ECO:0008006" key="3">
    <source>
        <dbReference type="Google" id="ProtNLM"/>
    </source>
</evidence>
<accession>A0A9P6N1G1</accession>
<name>A0A9P6N1G1_9FUNG</name>
<comment type="caution">
    <text evidence="1">The sequence shown here is derived from an EMBL/GenBank/DDBJ whole genome shotgun (WGS) entry which is preliminary data.</text>
</comment>
<reference evidence="1" key="1">
    <citation type="journal article" date="2020" name="Fungal Divers.">
        <title>Resolving the Mortierellaceae phylogeny through synthesis of multi-gene phylogenetics and phylogenomics.</title>
        <authorList>
            <person name="Vandepol N."/>
            <person name="Liber J."/>
            <person name="Desiro A."/>
            <person name="Na H."/>
            <person name="Kennedy M."/>
            <person name="Barry K."/>
            <person name="Grigoriev I.V."/>
            <person name="Miller A.N."/>
            <person name="O'Donnell K."/>
            <person name="Stajich J.E."/>
            <person name="Bonito G."/>
        </authorList>
    </citation>
    <scope>NUCLEOTIDE SEQUENCE</scope>
    <source>
        <strain evidence="1">NRRL 2769</strain>
    </source>
</reference>